<organism evidence="10 11">
    <name type="scientific">Wickerhamomyces anomalus (strain ATCC 58044 / CBS 1984 / NCYC 433 / NRRL Y-366-8)</name>
    <name type="common">Yeast</name>
    <name type="synonym">Hansenula anomala</name>
    <dbReference type="NCBI Taxonomy" id="683960"/>
    <lineage>
        <taxon>Eukaryota</taxon>
        <taxon>Fungi</taxon>
        <taxon>Dikarya</taxon>
        <taxon>Ascomycota</taxon>
        <taxon>Saccharomycotina</taxon>
        <taxon>Saccharomycetes</taxon>
        <taxon>Phaffomycetales</taxon>
        <taxon>Wickerhamomycetaceae</taxon>
        <taxon>Wickerhamomyces</taxon>
    </lineage>
</organism>
<evidence type="ECO:0000256" key="5">
    <source>
        <dbReference type="ARBA" id="ARBA00022723"/>
    </source>
</evidence>
<evidence type="ECO:0000256" key="2">
    <source>
        <dbReference type="ARBA" id="ARBA00004123"/>
    </source>
</evidence>
<dbReference type="GO" id="GO:0016787">
    <property type="term" value="F:hydrolase activity"/>
    <property type="evidence" value="ECO:0007669"/>
    <property type="project" value="UniProtKB-KW"/>
</dbReference>
<sequence>MLASDEVDDLVQSVGILNDFRLFEDEERLFWTYAQAVEVIDTTSLKPRNELTSKLLLLDEHQFREEVHMTKHQFFSIYYLFSKSGLLRDGSRYGIKDKLLMAIYITANSFSYDDCLIAFGLSNKGELSRMFTQVLDAFCAIQHFIINKDIVNINVNRAENPLYQNKSQEFKEAYKIFVDVFGYDGSIGATSFSISGYGLTEDLKNGDYYSYEMGGLGISTMAIINTRGLVDYLGEQYPAAKPGYETYKMDIWSSNLDRVLAYNHESKNFDDSKILMKFGDNEYYCDQFLVVPYEGNNIRCDLLDFGFKKVSDYDYSEPDSQSVMSLQPRDRYELFNLNHSQVRVSIDQLFGAVKNRFRILNNIIEFPTKKIPQLTKFCFILHNLLTFNDLQLFTAVRNIIKNIKVTDFESGRDLDSAEDPTSSTQTRANEYFSNLVTEETKCESRVQRLRVSLMLERNYIKSFPLRLKMFNFKSYDIVYDGPVVPNFSNDEGISIQGRNHQLLFEQVLISVDNGVYKLQREKLEVLKRDIAQFTDEELTQQVQTIFNGTQ</sequence>
<dbReference type="Proteomes" id="UP000094112">
    <property type="component" value="Unassembled WGS sequence"/>
</dbReference>
<accession>A0A1E3P7Q4</accession>
<evidence type="ECO:0000256" key="6">
    <source>
        <dbReference type="ARBA" id="ARBA00022801"/>
    </source>
</evidence>
<evidence type="ECO:0000256" key="1">
    <source>
        <dbReference type="ARBA" id="ARBA00001968"/>
    </source>
</evidence>
<comment type="similarity">
    <text evidence="3">Belongs to the HARBI1 family.</text>
</comment>
<dbReference type="GO" id="GO:0004518">
    <property type="term" value="F:nuclease activity"/>
    <property type="evidence" value="ECO:0007669"/>
    <property type="project" value="UniProtKB-KW"/>
</dbReference>
<dbReference type="GO" id="GO:0046872">
    <property type="term" value="F:metal ion binding"/>
    <property type="evidence" value="ECO:0007669"/>
    <property type="project" value="UniProtKB-KW"/>
</dbReference>
<feature type="domain" description="DDE Tnp4" evidence="8">
    <location>
        <begin position="275"/>
        <end position="383"/>
    </location>
</feature>
<evidence type="ECO:0000256" key="7">
    <source>
        <dbReference type="ARBA" id="ARBA00023242"/>
    </source>
</evidence>
<evidence type="ECO:0000256" key="3">
    <source>
        <dbReference type="ARBA" id="ARBA00006958"/>
    </source>
</evidence>
<dbReference type="PANTHER" id="PTHR22930">
    <property type="match status" value="1"/>
</dbReference>
<protein>
    <submittedName>
        <fullName evidence="10">Uncharacterized protein</fullName>
    </submittedName>
</protein>
<dbReference type="EMBL" id="KV454209">
    <property type="protein sequence ID" value="ODQ60942.1"/>
    <property type="molecule type" value="Genomic_DNA"/>
</dbReference>
<gene>
    <name evidence="10" type="ORF">WICANDRAFT_90232</name>
</gene>
<proteinExistence type="inferred from homology"/>
<dbReference type="Pfam" id="PF26138">
    <property type="entry name" value="DUF8040"/>
    <property type="match status" value="1"/>
</dbReference>
<dbReference type="AlphaFoldDB" id="A0A1E3P7Q4"/>
<keyword evidence="5" id="KW-0479">Metal-binding</keyword>
<dbReference type="InterPro" id="IPR027806">
    <property type="entry name" value="HARBI1_dom"/>
</dbReference>
<name>A0A1E3P7Q4_WICAA</name>
<evidence type="ECO:0000313" key="11">
    <source>
        <dbReference type="Proteomes" id="UP000094112"/>
    </source>
</evidence>
<keyword evidence="7" id="KW-0539">Nucleus</keyword>
<dbReference type="InterPro" id="IPR045249">
    <property type="entry name" value="HARBI1-like"/>
</dbReference>
<evidence type="ECO:0000259" key="8">
    <source>
        <dbReference type="Pfam" id="PF13359"/>
    </source>
</evidence>
<keyword evidence="4" id="KW-0540">Nuclease</keyword>
<dbReference type="OrthoDB" id="4954565at2759"/>
<dbReference type="Pfam" id="PF13359">
    <property type="entry name" value="DDE_Tnp_4"/>
    <property type="match status" value="1"/>
</dbReference>
<keyword evidence="11" id="KW-1185">Reference proteome</keyword>
<feature type="domain" description="DUF8040" evidence="9">
    <location>
        <begin position="49"/>
        <end position="139"/>
    </location>
</feature>
<dbReference type="GeneID" id="30203465"/>
<comment type="cofactor">
    <cofactor evidence="1">
        <name>a divalent metal cation</name>
        <dbReference type="ChEBI" id="CHEBI:60240"/>
    </cofactor>
</comment>
<evidence type="ECO:0000259" key="9">
    <source>
        <dbReference type="Pfam" id="PF26138"/>
    </source>
</evidence>
<dbReference type="RefSeq" id="XP_019040149.1">
    <property type="nucleotide sequence ID" value="XM_019186219.1"/>
</dbReference>
<reference evidence="10 11" key="1">
    <citation type="journal article" date="2016" name="Proc. Natl. Acad. Sci. U.S.A.">
        <title>Comparative genomics of biotechnologically important yeasts.</title>
        <authorList>
            <person name="Riley R."/>
            <person name="Haridas S."/>
            <person name="Wolfe K.H."/>
            <person name="Lopes M.R."/>
            <person name="Hittinger C.T."/>
            <person name="Goeker M."/>
            <person name="Salamov A.A."/>
            <person name="Wisecaver J.H."/>
            <person name="Long T.M."/>
            <person name="Calvey C.H."/>
            <person name="Aerts A.L."/>
            <person name="Barry K.W."/>
            <person name="Choi C."/>
            <person name="Clum A."/>
            <person name="Coughlan A.Y."/>
            <person name="Deshpande S."/>
            <person name="Douglass A.P."/>
            <person name="Hanson S.J."/>
            <person name="Klenk H.-P."/>
            <person name="LaButti K.M."/>
            <person name="Lapidus A."/>
            <person name="Lindquist E.A."/>
            <person name="Lipzen A.M."/>
            <person name="Meier-Kolthoff J.P."/>
            <person name="Ohm R.A."/>
            <person name="Otillar R.P."/>
            <person name="Pangilinan J.L."/>
            <person name="Peng Y."/>
            <person name="Rokas A."/>
            <person name="Rosa C.A."/>
            <person name="Scheuner C."/>
            <person name="Sibirny A.A."/>
            <person name="Slot J.C."/>
            <person name="Stielow J.B."/>
            <person name="Sun H."/>
            <person name="Kurtzman C.P."/>
            <person name="Blackwell M."/>
            <person name="Grigoriev I.V."/>
            <person name="Jeffries T.W."/>
        </authorList>
    </citation>
    <scope>NUCLEOTIDE SEQUENCE [LARGE SCALE GENOMIC DNA]</scope>
    <source>
        <strain evidence="11">ATCC 58044 / CBS 1984 / NCYC 433 / NRRL Y-366-8</strain>
    </source>
</reference>
<dbReference type="InterPro" id="IPR058353">
    <property type="entry name" value="DUF8040"/>
</dbReference>
<dbReference type="GO" id="GO:0005634">
    <property type="term" value="C:nucleus"/>
    <property type="evidence" value="ECO:0007669"/>
    <property type="project" value="UniProtKB-SubCell"/>
</dbReference>
<comment type="subcellular location">
    <subcellularLocation>
        <location evidence="2">Nucleus</location>
    </subcellularLocation>
</comment>
<evidence type="ECO:0000256" key="4">
    <source>
        <dbReference type="ARBA" id="ARBA00022722"/>
    </source>
</evidence>
<evidence type="ECO:0000313" key="10">
    <source>
        <dbReference type="EMBL" id="ODQ60942.1"/>
    </source>
</evidence>
<keyword evidence="6" id="KW-0378">Hydrolase</keyword>
<dbReference type="PANTHER" id="PTHR22930:SF85">
    <property type="entry name" value="GH03217P-RELATED"/>
    <property type="match status" value="1"/>
</dbReference>